<name>A0AAW5PFP2_9GAMM</name>
<comment type="caution">
    <text evidence="2">The sequence shown here is derived from an EMBL/GenBank/DDBJ whole genome shotgun (WGS) entry which is preliminary data.</text>
</comment>
<dbReference type="Proteomes" id="UP001320691">
    <property type="component" value="Unassembled WGS sequence"/>
</dbReference>
<sequence length="563" mass="61288">MLFLPAFHRVVALTLVALPLCPVSTLSAAEPASETSAFTHPINTAKDAPLIGLGSSGLLRYALYAERGSDHARNIVPDFSRAGYQGGGISLPTRSSIPVIEVLGPNAEGDDYPRIQEAIDAVAIRAKDSRGLRGAVLLRRGHYRLSQMLTIRASGVVLRGEGRGADGTVIRSDVSERQGRILDVGTSESAVPRAALDARRTAINMDYVPVGATRIRVTSAAGYRVGDTVSIARQPDARWVGPEGIDTARYRWTPSDYAVYSERVVTAVDHDTITLDAPIMDAIQTRFGGGSVYRTDSTRISQVGIEDLRLEGNPETGTVNGTPDSGPFTALRLGAIQDSWVRDVTVRYVSHGFVTRNGAQFNTLQDIAYLDPRYGETQGARRYVFLYEGNSAFNLIQRCYNQGGRHTFVIGARVPGPNVFLDCLAVGDSNDSGPHHRWSTGTLYDNTKGYMLRAQNRRYSGTGHGWAGAQQMFWNTEHDIYVVQAPPFAMNWSVGQVGAIAPGKFPPEEQRGIVQSMGQVVTPRSLYLQQLHDRLGEQAVINVTTEAQRIERIWDTLSAGAGE</sequence>
<proteinExistence type="predicted"/>
<feature type="chain" id="PRO_5043969480" description="Pectate lyase" evidence="1">
    <location>
        <begin position="29"/>
        <end position="563"/>
    </location>
</feature>
<reference evidence="2" key="1">
    <citation type="submission" date="2022-08" db="EMBL/GenBank/DDBJ databases">
        <title>Genomic analyses of the natural microbiome of Caenorhabditis elegans.</title>
        <authorList>
            <person name="Samuel B."/>
        </authorList>
    </citation>
    <scope>NUCLEOTIDE SEQUENCE</scope>
    <source>
        <strain evidence="2">BIGb0277</strain>
    </source>
</reference>
<dbReference type="RefSeq" id="WP_259259801.1">
    <property type="nucleotide sequence ID" value="NZ_JANUEK010000002.1"/>
</dbReference>
<keyword evidence="1" id="KW-0732">Signal</keyword>
<feature type="signal peptide" evidence="1">
    <location>
        <begin position="1"/>
        <end position="28"/>
    </location>
</feature>
<dbReference type="InterPro" id="IPR011050">
    <property type="entry name" value="Pectin_lyase_fold/virulence"/>
</dbReference>
<evidence type="ECO:0000256" key="1">
    <source>
        <dbReference type="SAM" id="SignalP"/>
    </source>
</evidence>
<dbReference type="InterPro" id="IPR012334">
    <property type="entry name" value="Pectin_lyas_fold"/>
</dbReference>
<evidence type="ECO:0008006" key="4">
    <source>
        <dbReference type="Google" id="ProtNLM"/>
    </source>
</evidence>
<dbReference type="SUPFAM" id="SSF51126">
    <property type="entry name" value="Pectin lyase-like"/>
    <property type="match status" value="1"/>
</dbReference>
<dbReference type="AlphaFoldDB" id="A0AAW5PFP2"/>
<dbReference type="EMBL" id="JANUEK010000002">
    <property type="protein sequence ID" value="MCS4279039.1"/>
    <property type="molecule type" value="Genomic_DNA"/>
</dbReference>
<evidence type="ECO:0000313" key="3">
    <source>
        <dbReference type="Proteomes" id="UP001320691"/>
    </source>
</evidence>
<evidence type="ECO:0000313" key="2">
    <source>
        <dbReference type="EMBL" id="MCS4279039.1"/>
    </source>
</evidence>
<accession>A0AAW5PFP2</accession>
<gene>
    <name evidence="2" type="ORF">M2412_001006</name>
</gene>
<organism evidence="2 3">
    <name type="scientific">Stenotrophomonas rhizophila</name>
    <dbReference type="NCBI Taxonomy" id="216778"/>
    <lineage>
        <taxon>Bacteria</taxon>
        <taxon>Pseudomonadati</taxon>
        <taxon>Pseudomonadota</taxon>
        <taxon>Gammaproteobacteria</taxon>
        <taxon>Lysobacterales</taxon>
        <taxon>Lysobacteraceae</taxon>
        <taxon>Stenotrophomonas</taxon>
    </lineage>
</organism>
<protein>
    <recommendedName>
        <fullName evidence="4">Pectate lyase</fullName>
    </recommendedName>
</protein>
<dbReference type="Gene3D" id="2.160.20.10">
    <property type="entry name" value="Single-stranded right-handed beta-helix, Pectin lyase-like"/>
    <property type="match status" value="1"/>
</dbReference>